<dbReference type="Pfam" id="PF00005">
    <property type="entry name" value="ABC_tran"/>
    <property type="match status" value="1"/>
</dbReference>
<evidence type="ECO:0000256" key="4">
    <source>
        <dbReference type="ARBA" id="ARBA00022475"/>
    </source>
</evidence>
<dbReference type="InterPro" id="IPR003439">
    <property type="entry name" value="ABC_transporter-like_ATP-bd"/>
</dbReference>
<evidence type="ECO:0000313" key="9">
    <source>
        <dbReference type="EMBL" id="PSK93827.1"/>
    </source>
</evidence>
<gene>
    <name evidence="9" type="ORF">CLV30_13016</name>
</gene>
<dbReference type="Pfam" id="PF08352">
    <property type="entry name" value="oligo_HPY"/>
    <property type="match status" value="1"/>
</dbReference>
<keyword evidence="3" id="KW-0813">Transport</keyword>
<dbReference type="GO" id="GO:0015833">
    <property type="term" value="P:peptide transport"/>
    <property type="evidence" value="ECO:0007669"/>
    <property type="project" value="InterPro"/>
</dbReference>
<feature type="domain" description="ABC transporter" evidence="8">
    <location>
        <begin position="12"/>
        <end position="261"/>
    </location>
</feature>
<dbReference type="NCBIfam" id="TIGR01727">
    <property type="entry name" value="oligo_HPY"/>
    <property type="match status" value="1"/>
</dbReference>
<keyword evidence="6 9" id="KW-0067">ATP-binding</keyword>
<comment type="caution">
    <text evidence="9">The sequence shown here is derived from an EMBL/GenBank/DDBJ whole genome shotgun (WGS) entry which is preliminary data.</text>
</comment>
<evidence type="ECO:0000256" key="3">
    <source>
        <dbReference type="ARBA" id="ARBA00022448"/>
    </source>
</evidence>
<dbReference type="PANTHER" id="PTHR43297">
    <property type="entry name" value="OLIGOPEPTIDE TRANSPORT ATP-BINDING PROTEIN APPD"/>
    <property type="match status" value="1"/>
</dbReference>
<dbReference type="Proteomes" id="UP000243528">
    <property type="component" value="Unassembled WGS sequence"/>
</dbReference>
<dbReference type="FunFam" id="3.40.50.300:FF:000016">
    <property type="entry name" value="Oligopeptide ABC transporter ATP-binding component"/>
    <property type="match status" value="1"/>
</dbReference>
<dbReference type="SUPFAM" id="SSF52540">
    <property type="entry name" value="P-loop containing nucleoside triphosphate hydrolases"/>
    <property type="match status" value="1"/>
</dbReference>
<dbReference type="AlphaFoldDB" id="A0A2P8D9F2"/>
<dbReference type="GO" id="GO:0016887">
    <property type="term" value="F:ATP hydrolysis activity"/>
    <property type="evidence" value="ECO:0007669"/>
    <property type="project" value="InterPro"/>
</dbReference>
<dbReference type="GO" id="GO:0005886">
    <property type="term" value="C:plasma membrane"/>
    <property type="evidence" value="ECO:0007669"/>
    <property type="project" value="UniProtKB-SubCell"/>
</dbReference>
<dbReference type="CDD" id="cd03257">
    <property type="entry name" value="ABC_NikE_OppD_transporters"/>
    <property type="match status" value="1"/>
</dbReference>
<evidence type="ECO:0000256" key="5">
    <source>
        <dbReference type="ARBA" id="ARBA00022741"/>
    </source>
</evidence>
<reference evidence="9 10" key="1">
    <citation type="submission" date="2018-03" db="EMBL/GenBank/DDBJ databases">
        <title>Genomic Encyclopedia of Archaeal and Bacterial Type Strains, Phase II (KMG-II): from individual species to whole genera.</title>
        <authorList>
            <person name="Goeker M."/>
        </authorList>
    </citation>
    <scope>NUCLEOTIDE SEQUENCE [LARGE SCALE GENOMIC DNA]</scope>
    <source>
        <strain evidence="9 10">DSM 45211</strain>
    </source>
</reference>
<accession>A0A2P8D9F2</accession>
<evidence type="ECO:0000313" key="10">
    <source>
        <dbReference type="Proteomes" id="UP000243528"/>
    </source>
</evidence>
<comment type="similarity">
    <text evidence="2">Belongs to the ABC transporter superfamily.</text>
</comment>
<comment type="subcellular location">
    <subcellularLocation>
        <location evidence="1">Cell membrane</location>
        <topology evidence="1">Peripheral membrane protein</topology>
    </subcellularLocation>
</comment>
<organism evidence="9 10">
    <name type="scientific">Haloactinopolyspora alba</name>
    <dbReference type="NCBI Taxonomy" id="648780"/>
    <lineage>
        <taxon>Bacteria</taxon>
        <taxon>Bacillati</taxon>
        <taxon>Actinomycetota</taxon>
        <taxon>Actinomycetes</taxon>
        <taxon>Jiangellales</taxon>
        <taxon>Jiangellaceae</taxon>
        <taxon>Haloactinopolyspora</taxon>
    </lineage>
</organism>
<evidence type="ECO:0000256" key="2">
    <source>
        <dbReference type="ARBA" id="ARBA00005417"/>
    </source>
</evidence>
<dbReference type="InterPro" id="IPR013563">
    <property type="entry name" value="Oligopep_ABC_C"/>
</dbReference>
<evidence type="ECO:0000256" key="6">
    <source>
        <dbReference type="ARBA" id="ARBA00022840"/>
    </source>
</evidence>
<dbReference type="InterPro" id="IPR050388">
    <property type="entry name" value="ABC_Ni/Peptide_Import"/>
</dbReference>
<sequence length="334" mass="36008">MTNDPTRPLLAVRDLGVSFTRKGAPDVRAVDGVSFDVSPGQTVGLVGESGSGKSVTSLAVMGLLPRRNVRVDGRVIFDDDDLLTLPRERMRDIRGRDMAMVFQDPMTSLNPVVPIGVQVTEVIERHQQLSGDAADKAAAELLDRVGIPDPTRRLREYPHQLSGGMRQRALIAMALACRPRLLIADEPTTALDVTIQAQILELLKELVHDSGAALIMITHDLGVVAGLCDTVHVMYSGRVVEGAQRRELFARPRHPYTGGLLASVPRLDAARGTPLHPIPGSPTDVLAWPSGCAFAPRCHHRVDACTDGPPPLENIGGRSLRCVNPLPTTEEVPA</sequence>
<dbReference type="PROSITE" id="PS00211">
    <property type="entry name" value="ABC_TRANSPORTER_1"/>
    <property type="match status" value="1"/>
</dbReference>
<evidence type="ECO:0000256" key="7">
    <source>
        <dbReference type="ARBA" id="ARBA00023136"/>
    </source>
</evidence>
<name>A0A2P8D9F2_9ACTN</name>
<dbReference type="InterPro" id="IPR027417">
    <property type="entry name" value="P-loop_NTPase"/>
</dbReference>
<dbReference type="Gene3D" id="3.40.50.300">
    <property type="entry name" value="P-loop containing nucleotide triphosphate hydrolases"/>
    <property type="match status" value="1"/>
</dbReference>
<dbReference type="GO" id="GO:0005524">
    <property type="term" value="F:ATP binding"/>
    <property type="evidence" value="ECO:0007669"/>
    <property type="project" value="UniProtKB-KW"/>
</dbReference>
<proteinExistence type="inferred from homology"/>
<protein>
    <submittedName>
        <fullName evidence="9">Peptide/nickel transport system ATP-binding protein</fullName>
    </submittedName>
</protein>
<evidence type="ECO:0000256" key="1">
    <source>
        <dbReference type="ARBA" id="ARBA00004202"/>
    </source>
</evidence>
<keyword evidence="10" id="KW-1185">Reference proteome</keyword>
<dbReference type="InterPro" id="IPR017871">
    <property type="entry name" value="ABC_transporter-like_CS"/>
</dbReference>
<keyword evidence="4" id="KW-1003">Cell membrane</keyword>
<dbReference type="PANTHER" id="PTHR43297:SF2">
    <property type="entry name" value="DIPEPTIDE TRANSPORT ATP-BINDING PROTEIN DPPD"/>
    <property type="match status" value="1"/>
</dbReference>
<keyword evidence="7" id="KW-0472">Membrane</keyword>
<dbReference type="PROSITE" id="PS50893">
    <property type="entry name" value="ABC_TRANSPORTER_2"/>
    <property type="match status" value="1"/>
</dbReference>
<dbReference type="SMART" id="SM00382">
    <property type="entry name" value="AAA"/>
    <property type="match status" value="1"/>
</dbReference>
<dbReference type="InterPro" id="IPR003593">
    <property type="entry name" value="AAA+_ATPase"/>
</dbReference>
<evidence type="ECO:0000259" key="8">
    <source>
        <dbReference type="PROSITE" id="PS50893"/>
    </source>
</evidence>
<dbReference type="EMBL" id="PYGE01000030">
    <property type="protein sequence ID" value="PSK93827.1"/>
    <property type="molecule type" value="Genomic_DNA"/>
</dbReference>
<dbReference type="RefSeq" id="WP_420842015.1">
    <property type="nucleotide sequence ID" value="NZ_PYGE01000030.1"/>
</dbReference>
<keyword evidence="5" id="KW-0547">Nucleotide-binding</keyword>